<dbReference type="Proteomes" id="UP000191153">
    <property type="component" value="Unassembled WGS sequence"/>
</dbReference>
<dbReference type="OrthoDB" id="90178at2"/>
<sequence length="329" mass="37520">MNRMGKKSNKKLNKGVRGIFLILGIIVILGICLMFNMKNTHKNIEQWDKYAIIGKENIFVIYDGKLTVRIPETIQVDKDKTFEDLVDTKNYEEVLEALNRLLPVKVNNYAVIKHGSLDPKTKNYVNMPETLLDGKKYILTSSMHNMFDVLYNGQDKNNSKDLVVDILNANGKPGYAKKTGERLEKEFGLKYNAANYENNSDISYVVVNEINKDKLEEIIMGVDEKYFRIKKAGTIPTLANTVLILGTENNGVPVTVIGNSSKSSNLYNDLRKDGYKNLHYSKKNGDVDEPIIEYNKEDYYIAYKIGKKLNINKMVEKNDLNNKIVILSN</sequence>
<keyword evidence="1" id="KW-1133">Transmembrane helix</keyword>
<dbReference type="AlphaFoldDB" id="A0A1T4NYJ6"/>
<evidence type="ECO:0000313" key="3">
    <source>
        <dbReference type="Proteomes" id="UP000191153"/>
    </source>
</evidence>
<gene>
    <name evidence="2" type="ORF">SAMN02745174_01720</name>
</gene>
<keyword evidence="1" id="KW-0472">Membrane</keyword>
<protein>
    <recommendedName>
        <fullName evidence="4">LytR cell envelope-related transcriptional attenuator</fullName>
    </recommendedName>
</protein>
<proteinExistence type="predicted"/>
<evidence type="ECO:0000313" key="2">
    <source>
        <dbReference type="EMBL" id="SJZ84249.1"/>
    </source>
</evidence>
<name>A0A1T4NYJ6_9FUSO</name>
<reference evidence="2 3" key="1">
    <citation type="submission" date="2017-02" db="EMBL/GenBank/DDBJ databases">
        <authorList>
            <person name="Peterson S.W."/>
        </authorList>
    </citation>
    <scope>NUCLEOTIDE SEQUENCE [LARGE SCALE GENOMIC DNA]</scope>
    <source>
        <strain evidence="2 3">ATCC 700028</strain>
    </source>
</reference>
<evidence type="ECO:0008006" key="4">
    <source>
        <dbReference type="Google" id="ProtNLM"/>
    </source>
</evidence>
<dbReference type="EMBL" id="FUWX01000012">
    <property type="protein sequence ID" value="SJZ84249.1"/>
    <property type="molecule type" value="Genomic_DNA"/>
</dbReference>
<keyword evidence="1" id="KW-0812">Transmembrane</keyword>
<dbReference type="RefSeq" id="WP_078694190.1">
    <property type="nucleotide sequence ID" value="NZ_FUWX01000012.1"/>
</dbReference>
<keyword evidence="3" id="KW-1185">Reference proteome</keyword>
<evidence type="ECO:0000256" key="1">
    <source>
        <dbReference type="SAM" id="Phobius"/>
    </source>
</evidence>
<accession>A0A1T4NYJ6</accession>
<dbReference type="STRING" id="180163.SAMN02745174_01720"/>
<feature type="transmembrane region" description="Helical" evidence="1">
    <location>
        <begin position="20"/>
        <end position="37"/>
    </location>
</feature>
<organism evidence="2 3">
    <name type="scientific">Cetobacterium ceti</name>
    <dbReference type="NCBI Taxonomy" id="180163"/>
    <lineage>
        <taxon>Bacteria</taxon>
        <taxon>Fusobacteriati</taxon>
        <taxon>Fusobacteriota</taxon>
        <taxon>Fusobacteriia</taxon>
        <taxon>Fusobacteriales</taxon>
        <taxon>Fusobacteriaceae</taxon>
        <taxon>Cetobacterium</taxon>
    </lineage>
</organism>